<feature type="transmembrane region" description="Helical" evidence="5">
    <location>
        <begin position="212"/>
        <end position="233"/>
    </location>
</feature>
<evidence type="ECO:0000256" key="3">
    <source>
        <dbReference type="ARBA" id="ARBA00022989"/>
    </source>
</evidence>
<proteinExistence type="predicted"/>
<name>A0A1I2JZV8_9BACT</name>
<dbReference type="AlphaFoldDB" id="A0A1I2JZV8"/>
<evidence type="ECO:0000256" key="2">
    <source>
        <dbReference type="ARBA" id="ARBA00022692"/>
    </source>
</evidence>
<evidence type="ECO:0000256" key="1">
    <source>
        <dbReference type="ARBA" id="ARBA00004141"/>
    </source>
</evidence>
<sequence length="402" mass="46982">MLLVMLNNETVLALAGLSEGQVSKPSGVFVVAATFLFLREFSPFMKKWLIIVTIYLLILMLESYHDYHTFFKYPHVFLKIFDIYLLFFIYSFYKKHLDKVPFVLHFTVWLILIIYIVAAFTIRREVFSMSAFTNNKRGFNSAEIYIFIICLTYFFNLYFYKKNFINIILFFVVFSLIIFSQQKTVWTCAAFSQILNILFIRRSNFKIDFAAIAPVLLMIGIVAFIVSSVILTNEEIRATFEKRIKAFTEVENDEEGGTAAWRRRQWEAYLPIVEQNILTGLRLKGFELPGQFDAFTAENTGHHFHSYYLDKLFYFGIFGLFSGVVLISFYTLKLIFFVRKFITLEQIVLASYMMTFAVYSIGYDIPFAIYGLIGLGFAYLEKDYTDTDKKRKVTEKSIAISQ</sequence>
<feature type="transmembrane region" description="Helical" evidence="5">
    <location>
        <begin position="76"/>
        <end position="93"/>
    </location>
</feature>
<evidence type="ECO:0000256" key="4">
    <source>
        <dbReference type="ARBA" id="ARBA00023136"/>
    </source>
</evidence>
<protein>
    <submittedName>
        <fullName evidence="7">O-antigen ligase like membrane protein</fullName>
    </submittedName>
</protein>
<feature type="transmembrane region" description="Helical" evidence="5">
    <location>
        <begin position="312"/>
        <end position="336"/>
    </location>
</feature>
<keyword evidence="2 5" id="KW-0812">Transmembrane</keyword>
<keyword evidence="7" id="KW-0436">Ligase</keyword>
<keyword evidence="8" id="KW-1185">Reference proteome</keyword>
<keyword evidence="4 5" id="KW-0472">Membrane</keyword>
<gene>
    <name evidence="7" type="ORF">SAMN04488541_10736</name>
</gene>
<feature type="transmembrane region" description="Helical" evidence="5">
    <location>
        <begin position="142"/>
        <end position="160"/>
    </location>
</feature>
<dbReference type="Pfam" id="PF04932">
    <property type="entry name" value="Wzy_C"/>
    <property type="match status" value="1"/>
</dbReference>
<dbReference type="InterPro" id="IPR007016">
    <property type="entry name" value="O-antigen_ligase-rel_domated"/>
</dbReference>
<evidence type="ECO:0000256" key="5">
    <source>
        <dbReference type="SAM" id="Phobius"/>
    </source>
</evidence>
<dbReference type="STRING" id="1003.SAMN04488541_10736"/>
<evidence type="ECO:0000259" key="6">
    <source>
        <dbReference type="Pfam" id="PF04932"/>
    </source>
</evidence>
<dbReference type="GO" id="GO:0016874">
    <property type="term" value="F:ligase activity"/>
    <property type="evidence" value="ECO:0007669"/>
    <property type="project" value="UniProtKB-KW"/>
</dbReference>
<feature type="transmembrane region" description="Helical" evidence="5">
    <location>
        <begin position="167"/>
        <end position="200"/>
    </location>
</feature>
<feature type="transmembrane region" description="Helical" evidence="5">
    <location>
        <begin position="356"/>
        <end position="380"/>
    </location>
</feature>
<evidence type="ECO:0000313" key="8">
    <source>
        <dbReference type="Proteomes" id="UP000199513"/>
    </source>
</evidence>
<feature type="transmembrane region" description="Helical" evidence="5">
    <location>
        <begin position="48"/>
        <end position="64"/>
    </location>
</feature>
<organism evidence="7 8">
    <name type="scientific">Thermoflexibacter ruber</name>
    <dbReference type="NCBI Taxonomy" id="1003"/>
    <lineage>
        <taxon>Bacteria</taxon>
        <taxon>Pseudomonadati</taxon>
        <taxon>Bacteroidota</taxon>
        <taxon>Cytophagia</taxon>
        <taxon>Cytophagales</taxon>
        <taxon>Thermoflexibacteraceae</taxon>
        <taxon>Thermoflexibacter</taxon>
    </lineage>
</organism>
<dbReference type="Proteomes" id="UP000199513">
    <property type="component" value="Unassembled WGS sequence"/>
</dbReference>
<reference evidence="7 8" key="1">
    <citation type="submission" date="2016-10" db="EMBL/GenBank/DDBJ databases">
        <authorList>
            <person name="de Groot N.N."/>
        </authorList>
    </citation>
    <scope>NUCLEOTIDE SEQUENCE [LARGE SCALE GENOMIC DNA]</scope>
    <source>
        <strain>GEY</strain>
        <strain evidence="8">DSM 9560</strain>
    </source>
</reference>
<feature type="transmembrane region" description="Helical" evidence="5">
    <location>
        <begin position="100"/>
        <end position="122"/>
    </location>
</feature>
<comment type="subcellular location">
    <subcellularLocation>
        <location evidence="1">Membrane</location>
        <topology evidence="1">Multi-pass membrane protein</topology>
    </subcellularLocation>
</comment>
<keyword evidence="3 5" id="KW-1133">Transmembrane helix</keyword>
<evidence type="ECO:0000313" key="7">
    <source>
        <dbReference type="EMBL" id="SFF59460.1"/>
    </source>
</evidence>
<accession>A0A1I2JZV8</accession>
<feature type="domain" description="O-antigen ligase-related" evidence="6">
    <location>
        <begin position="169"/>
        <end position="321"/>
    </location>
</feature>
<dbReference type="EMBL" id="FONY01000073">
    <property type="protein sequence ID" value="SFF59460.1"/>
    <property type="molecule type" value="Genomic_DNA"/>
</dbReference>
<dbReference type="GO" id="GO:0016020">
    <property type="term" value="C:membrane"/>
    <property type="evidence" value="ECO:0007669"/>
    <property type="project" value="UniProtKB-SubCell"/>
</dbReference>